<evidence type="ECO:0000256" key="1">
    <source>
        <dbReference type="ARBA" id="ARBA00005189"/>
    </source>
</evidence>
<evidence type="ECO:0000313" key="15">
    <source>
        <dbReference type="Proteomes" id="UP000036403"/>
    </source>
</evidence>
<feature type="compositionally biased region" description="Polar residues" evidence="11">
    <location>
        <begin position="1239"/>
        <end position="1280"/>
    </location>
</feature>
<dbReference type="GO" id="GO:0008270">
    <property type="term" value="F:zinc ion binding"/>
    <property type="evidence" value="ECO:0007669"/>
    <property type="project" value="UniProtKB-KW"/>
</dbReference>
<protein>
    <submittedName>
        <fullName evidence="14">E3 sumo-protein ligase 2</fullName>
    </submittedName>
</protein>
<sequence length="2758" mass="306463">MFRSKKDVDRHVQNVFSKLRNENEKDLRCYNVAKLYYQVGDYESTKRYVSNYLEIRDDSAGAHKLLGQAYEALGQKEAAFNEYKISLELEGRQDDLVLKVCELLADMDIGMDVNKVRYWVERADKQFPHHPVVFQLKEKLLTIERPNNSSEDLEGLIISELTARPNDVQLRIKLLNHYMLERKLDKAYEHAASVEATVSHRSSIVWYQILYELLTKCKETKSSDWSFWFLYISVSDRYTALCLKEQGSEIKKSISEATQAVFNFDQNLHEMELKNFSKQHAFMEHLFTHMWGYTLQNYARDDTKKLLDRIDKFCTGLWRERIYQRIFVTRIHLDHMQSSFFCHHSTSDPPLRFCTASQLRHYSQTAQEVWPASLHHQIWFGMENRPQHKDSPHPDQYSRVFPALQFSVFNTNQAAPDSLCLLDIDAFLNAAILCSSAVLEELQLGSFINPERLPTLPVDLTATLSTSNQEKWWSAAYKMCSKRQDVDGDIGELRQELQQGLEVVRCIGNHGMHPVLLVHLARMFHHRAKMTKEKDAENGYIPRWEARSELYWTAAIPLLERLQNNQTLRMSSSKLFNYQGKEMNNFELTNALEEGKLLLAQRLVRDKQYEQAIDALQALKCPEASFQQAQIYKMFADEIVNSTPRESLTSEMRSQHVIMLSKARNCFYLTLDRLRSPGTNPKHPLNAELGTHITDIENELKRIDPDRGDLSRNDIDNISDESYSPTHSAVDHTVTNPALLTTLTGGNSNMLSTPQRNAHRTPRHASTPCRLQYQDYLNLSKNRTEARPSPERLDAQIRQIVQSRDNEMQELMEQMKNMTTQIKTLNEKVDTLTKEVVESRKENQKQQQQQQQQRVQQNVNPAVEPDDFYVLDDDEYADLSYQNQPTGPASSISVLYPNQSKVPDNPLQQGLFASTLSSQLPDLMPAAAPANPSLQIPLKQKIETPRTKPETTLTTTTTTIIKDAPVNKAPPVNVVITTSDILPTTAPSIQPTLSVTIPPQYRLGGGAIAMPSQATIPTTVNLPPTTIYVTPASINVPPIYANLTTPSTPSTITITHTTPSTILLNAQNNATNIKTPDKMVNIAKPVYESIESPNTSTEICEQEHDPIPDFVPVIPLPAKVKVTTGEEDEDTLYCCRAKLFRFVDKEWKERGVGYVKLLRNMEGKVRLLMRRDQILKICANHMLRPDMELTPMTNNNKALFWVANDFADEEVKLEKLCIRFKTAEEAMSFKEAFDQAKLSPTATSPEKTADKTSASFSSDTSKIQKAQPTQQAKISSTTEAALSKPGPTTLGGFSFSSKPIIQEVKDAEANESKKSEETPKVSPFSGFTFKSHGLRRPRLPPPGAMKPGLNEEMQAQSERPIMLLLDVKSGKIRLSLTDNKSSKVYSHEISLDTVFTYKSGATVVNLTGNKEPGKIWSLQAVIFSTSELASQFYNVVTSCQQKLIKGCSPSEVAKELEKRASSSDNKGQNVNAQTKSQPSLSELFKPPTGSWECSGCYTRNNATDLKCMACEAPSPTLTASHKSGSAVANKPIDSNKPPLSELFKTPAGSWSCPDCYVVNSSTNVYCVACDKPKDPSQPPKPQQTNIFQLSSSAMPPMTTFSFGIPKDAGTGFSFRMPKTEDKSAADSAKTAPPKSEETTTSTNFVFAKSPAKSPGGGGGGGGETSEDESVVESEDVQFSPVIPLPDKIDVKTGEEDEEVLYSHRAKLFRFDTTVKEWKERGLGDIKLLRHKETDKLRLIMRRYHVLKLCLNHLLSDELEFTSKDEKTWLWTTADYSDGEIEYMQFACRFKTSDIATDFKKAIDDARENARSLTSSSSSSEKTNCSPVEEIEIIYETKVTSEEKAAALKLQLPENFYAYKQKEDCPGCRGCRKPSIVLYPDNAAQDSTKWKPVPEEKPISLSKLASIKLSNVTTSSDPKGIDTVQNVTQPSSTMSFGTADLKLFNDKKTTTFSFGMNPPQFSSNETTTSASLENVKICSPSSAETAQTTTSNAAGTAVQSIFSQGTSTGSIFKTPTFTFDTGKSIFGGAPKIADATVPKTSMFGGNVDGNSFNAMKTTSTAATTTNSIPKTPSSTITTTMGTGSSFLSTPFSKMTFGSSSFDPNFSFAGAGSSVFGSKSAASSSLNSSATVQNKSREDSVQKEDNEEDDGEVDNEQEHDPHFEPIIPLPDAIEVRTGEEDEEKVFCHRAKLYRYDNATKEWKERGVGEMKILYHAGHGSYRLLLRREQVHKVVCNFLLTPDVEFRPLSTSDQAWMWAGMNYAEQEPCAEQLAVKFKSSDLARQFKAHIDRIQQELHEKKNTQGERCVGEVEESEEHDRNDVDEEDDEEDDEDVEEDDEDDQEMLPIIEKRATVFARWPNEANWEIVGVFIVAAKRTPFGTMGGMFVNKSATDLSVVASTAAIQAAGLKPEKIDSVVFGHVLVSSSFDGAFLARHVLLKSGIPLQRPAFGVNRLCGSGFQAIVSGAQNILTGESKIVLTGGAENMSQAPFVVRNVRYGTTLGQKFDFEDSLWLGLQDSYCNLPMGMTAEKLGAQYNLKREEVDQYALSSQQRWKAANDAGRFNEEIAPVQVKIKRQDAVVSVDEHPRPQTTIETLTKLKPVFQKDGLVTAGSASGICDGAGAVILASEEAVKTEGLKPLARLVGYSIIGVEPSIMGIGPAPAIKNLLKLTGKTLDDIELVEINEAFGAQTLSCAKDLNLDLNKLNVDGGAIALGHPLAASGSRITAHLVHELRRRKAGKFAIGSACIGGGQGIAVMVEAL</sequence>
<dbReference type="InterPro" id="IPR011990">
    <property type="entry name" value="TPR-like_helical_dom_sf"/>
</dbReference>
<dbReference type="Gene3D" id="2.30.29.30">
    <property type="entry name" value="Pleckstrin-homology domain (PH domain)/Phosphotyrosine-binding domain (PTB)"/>
    <property type="match status" value="3"/>
</dbReference>
<name>A0A0J7KYF8_LASNI</name>
<dbReference type="Pfam" id="PF02803">
    <property type="entry name" value="Thiolase_C"/>
    <property type="match status" value="1"/>
</dbReference>
<dbReference type="InterPro" id="IPR001876">
    <property type="entry name" value="Znf_RanBP2"/>
</dbReference>
<dbReference type="PROSITE" id="PS50199">
    <property type="entry name" value="ZF_RANBP2_2"/>
    <property type="match status" value="2"/>
</dbReference>
<evidence type="ECO:0000256" key="5">
    <source>
        <dbReference type="ARBA" id="ARBA00022723"/>
    </source>
</evidence>
<evidence type="ECO:0000256" key="8">
    <source>
        <dbReference type="ARBA" id="ARBA00023315"/>
    </source>
</evidence>
<evidence type="ECO:0000259" key="13">
    <source>
        <dbReference type="PROSITE" id="PS50199"/>
    </source>
</evidence>
<dbReference type="Gene3D" id="1.25.40.10">
    <property type="entry name" value="Tetratricopeptide repeat domain"/>
    <property type="match status" value="1"/>
</dbReference>
<keyword evidence="15" id="KW-1185">Reference proteome</keyword>
<feature type="compositionally biased region" description="Acidic residues" evidence="11">
    <location>
        <begin position="2143"/>
        <end position="2153"/>
    </location>
</feature>
<dbReference type="CDD" id="cd13174">
    <property type="entry name" value="RanBD4_RanBP2_insect-like"/>
    <property type="match status" value="1"/>
</dbReference>
<comment type="caution">
    <text evidence="14">The sequence shown here is derived from an EMBL/GenBank/DDBJ whole genome shotgun (WGS) entry which is preliminary data.</text>
</comment>
<dbReference type="GO" id="GO:0016874">
    <property type="term" value="F:ligase activity"/>
    <property type="evidence" value="ECO:0007669"/>
    <property type="project" value="UniProtKB-KW"/>
</dbReference>
<dbReference type="InterPro" id="IPR036443">
    <property type="entry name" value="Znf_RanBP2_sf"/>
</dbReference>
<feature type="domain" description="RanBD1" evidence="12">
    <location>
        <begin position="1109"/>
        <end position="1237"/>
    </location>
</feature>
<dbReference type="GO" id="GO:0016747">
    <property type="term" value="F:acyltransferase activity, transferring groups other than amino-acyl groups"/>
    <property type="evidence" value="ECO:0007669"/>
    <property type="project" value="InterPro"/>
</dbReference>
<feature type="compositionally biased region" description="Basic and acidic residues" evidence="11">
    <location>
        <begin position="1307"/>
        <end position="1319"/>
    </location>
</feature>
<dbReference type="InterPro" id="IPR002155">
    <property type="entry name" value="Thiolase"/>
</dbReference>
<evidence type="ECO:0000256" key="4">
    <source>
        <dbReference type="ARBA" id="ARBA00022679"/>
    </source>
</evidence>
<evidence type="ECO:0000313" key="14">
    <source>
        <dbReference type="EMBL" id="KMQ95334.1"/>
    </source>
</evidence>
<dbReference type="OrthoDB" id="2357150at2759"/>
<dbReference type="EMBL" id="LBMM01002053">
    <property type="protein sequence ID" value="KMQ95334.1"/>
    <property type="molecule type" value="Genomic_DNA"/>
</dbReference>
<keyword evidence="14" id="KW-0436">Ligase</keyword>
<feature type="compositionally biased region" description="Gly residues" evidence="11">
    <location>
        <begin position="1654"/>
        <end position="1663"/>
    </location>
</feature>
<accession>A0A0J7KYF8</accession>
<dbReference type="SUPFAM" id="SSF53901">
    <property type="entry name" value="Thiolase-like"/>
    <property type="match status" value="2"/>
</dbReference>
<dbReference type="InterPro" id="IPR011993">
    <property type="entry name" value="PH-like_dom_sf"/>
</dbReference>
<dbReference type="InterPro" id="IPR019734">
    <property type="entry name" value="TPR_rpt"/>
</dbReference>
<dbReference type="SUPFAM" id="SSF50729">
    <property type="entry name" value="PH domain-like"/>
    <property type="match status" value="3"/>
</dbReference>
<keyword evidence="10" id="KW-0802">TPR repeat</keyword>
<feature type="compositionally biased region" description="Basic and acidic residues" evidence="11">
    <location>
        <begin position="2294"/>
        <end position="2307"/>
    </location>
</feature>
<dbReference type="Proteomes" id="UP000036403">
    <property type="component" value="Unassembled WGS sequence"/>
</dbReference>
<evidence type="ECO:0000256" key="11">
    <source>
        <dbReference type="SAM" id="MobiDB-lite"/>
    </source>
</evidence>
<feature type="region of interest" description="Disordered" evidence="11">
    <location>
        <begin position="1307"/>
        <end position="1340"/>
    </location>
</feature>
<feature type="region of interest" description="Disordered" evidence="11">
    <location>
        <begin position="2294"/>
        <end position="2343"/>
    </location>
</feature>
<dbReference type="Pfam" id="PF00638">
    <property type="entry name" value="Ran_BP1"/>
    <property type="match status" value="3"/>
</dbReference>
<dbReference type="SMART" id="SM00160">
    <property type="entry name" value="RanBD"/>
    <property type="match status" value="3"/>
</dbReference>
<dbReference type="InterPro" id="IPR045255">
    <property type="entry name" value="RanBP1-like"/>
</dbReference>
<dbReference type="Pfam" id="PF00108">
    <property type="entry name" value="Thiolase_N"/>
    <property type="match status" value="1"/>
</dbReference>
<keyword evidence="6 9" id="KW-0863">Zinc-finger</keyword>
<dbReference type="PANTHER" id="PTHR23138">
    <property type="entry name" value="RAN BINDING PROTEIN"/>
    <property type="match status" value="1"/>
</dbReference>
<evidence type="ECO:0000256" key="10">
    <source>
        <dbReference type="PROSITE-ProRule" id="PRU00339"/>
    </source>
</evidence>
<evidence type="ECO:0000256" key="9">
    <source>
        <dbReference type="PROSITE-ProRule" id="PRU00322"/>
    </source>
</evidence>
<feature type="compositionally biased region" description="Low complexity" evidence="11">
    <location>
        <begin position="2117"/>
        <end position="2128"/>
    </location>
</feature>
<feature type="compositionally biased region" description="Basic and acidic residues" evidence="11">
    <location>
        <begin position="2133"/>
        <end position="2142"/>
    </location>
</feature>
<feature type="region of interest" description="Disordered" evidence="11">
    <location>
        <begin position="1239"/>
        <end position="1295"/>
    </location>
</feature>
<dbReference type="CDD" id="cd00751">
    <property type="entry name" value="thiolase"/>
    <property type="match status" value="1"/>
</dbReference>
<dbReference type="PROSITE" id="PS00098">
    <property type="entry name" value="THIOLASE_1"/>
    <property type="match status" value="1"/>
</dbReference>
<keyword evidence="8" id="KW-0012">Acyltransferase</keyword>
<feature type="compositionally biased region" description="Acidic residues" evidence="11">
    <location>
        <begin position="1664"/>
        <end position="1675"/>
    </location>
</feature>
<dbReference type="InterPro" id="IPR020613">
    <property type="entry name" value="Thiolase_CS"/>
</dbReference>
<dbReference type="STRING" id="67767.A0A0J7KYF8"/>
<dbReference type="GO" id="GO:0005096">
    <property type="term" value="F:GTPase activator activity"/>
    <property type="evidence" value="ECO:0007669"/>
    <property type="project" value="TreeGrafter"/>
</dbReference>
<comment type="pathway">
    <text evidence="1">Lipid metabolism.</text>
</comment>
<evidence type="ECO:0000256" key="7">
    <source>
        <dbReference type="ARBA" id="ARBA00022833"/>
    </source>
</evidence>
<evidence type="ECO:0000256" key="2">
    <source>
        <dbReference type="ARBA" id="ARBA00010982"/>
    </source>
</evidence>
<evidence type="ECO:0000256" key="3">
    <source>
        <dbReference type="ARBA" id="ARBA00022553"/>
    </source>
</evidence>
<dbReference type="InterPro" id="IPR020610">
    <property type="entry name" value="Thiolase_AS"/>
</dbReference>
<reference evidence="14 15" key="1">
    <citation type="submission" date="2015-04" db="EMBL/GenBank/DDBJ databases">
        <title>Lasius niger genome sequencing.</title>
        <authorList>
            <person name="Konorov E.A."/>
            <person name="Nikitin M.A."/>
            <person name="Kirill M.V."/>
            <person name="Chang P."/>
        </authorList>
    </citation>
    <scope>NUCLEOTIDE SEQUENCE [LARGE SCALE GENOMIC DNA]</scope>
    <source>
        <tissue evidence="14">Whole</tissue>
    </source>
</reference>
<dbReference type="FunFam" id="3.40.47.10:FF:000010">
    <property type="entry name" value="Acetyl-CoA acetyltransferase (Thiolase)"/>
    <property type="match status" value="1"/>
</dbReference>
<dbReference type="PROSITE" id="PS01358">
    <property type="entry name" value="ZF_RANBP2_1"/>
    <property type="match status" value="2"/>
</dbReference>
<dbReference type="InterPro" id="IPR016039">
    <property type="entry name" value="Thiolase-like"/>
</dbReference>
<evidence type="ECO:0000259" key="12">
    <source>
        <dbReference type="PROSITE" id="PS50196"/>
    </source>
</evidence>
<feature type="region of interest" description="Disordered" evidence="11">
    <location>
        <begin position="2117"/>
        <end position="2167"/>
    </location>
</feature>
<dbReference type="GO" id="GO:0005643">
    <property type="term" value="C:nuclear pore"/>
    <property type="evidence" value="ECO:0007669"/>
    <property type="project" value="TreeGrafter"/>
</dbReference>
<feature type="domain" description="RanBP2-type" evidence="13">
    <location>
        <begin position="1487"/>
        <end position="1516"/>
    </location>
</feature>
<keyword evidence="3" id="KW-0597">Phosphoprotein</keyword>
<dbReference type="FunFam" id="4.10.1060.10:FF:000003">
    <property type="entry name" value="E3 SUMO-protein ligase RanBP2"/>
    <property type="match status" value="1"/>
</dbReference>
<dbReference type="FunFam" id="2.30.29.30:FF:000018">
    <property type="entry name" value="E3 SUMO-protein ligase RanBP2"/>
    <property type="match status" value="3"/>
</dbReference>
<dbReference type="PaxDb" id="67767-A0A0J7KYF8"/>
<dbReference type="InterPro" id="IPR020616">
    <property type="entry name" value="Thiolase_N"/>
</dbReference>
<dbReference type="PROSITE" id="PS00737">
    <property type="entry name" value="THIOLASE_2"/>
    <property type="match status" value="1"/>
</dbReference>
<dbReference type="PROSITE" id="PS50196">
    <property type="entry name" value="RANBD1"/>
    <property type="match status" value="3"/>
</dbReference>
<dbReference type="NCBIfam" id="TIGR01930">
    <property type="entry name" value="AcCoA-C-Actrans"/>
    <property type="match status" value="1"/>
</dbReference>
<feature type="compositionally biased region" description="Acidic residues" evidence="11">
    <location>
        <begin position="2308"/>
        <end position="2341"/>
    </location>
</feature>
<dbReference type="Pfam" id="PF00641">
    <property type="entry name" value="Zn_ribbon_RanBP"/>
    <property type="match status" value="2"/>
</dbReference>
<dbReference type="SUPFAM" id="SSF48452">
    <property type="entry name" value="TPR-like"/>
    <property type="match status" value="1"/>
</dbReference>
<dbReference type="Gene3D" id="3.40.47.10">
    <property type="match status" value="2"/>
</dbReference>
<dbReference type="Gene3D" id="4.10.1060.10">
    <property type="entry name" value="Zinc finger, RanBP2-type"/>
    <property type="match status" value="2"/>
</dbReference>
<feature type="region of interest" description="Disordered" evidence="11">
    <location>
        <begin position="1611"/>
        <end position="1676"/>
    </location>
</feature>
<feature type="region of interest" description="Disordered" evidence="11">
    <location>
        <begin position="1455"/>
        <end position="1483"/>
    </location>
</feature>
<keyword evidence="5" id="KW-0479">Metal-binding</keyword>
<dbReference type="InterPro" id="IPR020615">
    <property type="entry name" value="Thiolase_acyl_enz_int_AS"/>
</dbReference>
<dbReference type="PANTHER" id="PTHR23138:SF87">
    <property type="entry name" value="E3 SUMO-PROTEIN LIGASE RANBP2"/>
    <property type="match status" value="1"/>
</dbReference>
<dbReference type="PROSITE" id="PS50005">
    <property type="entry name" value="TPR"/>
    <property type="match status" value="1"/>
</dbReference>
<feature type="compositionally biased region" description="Low complexity" evidence="11">
    <location>
        <begin position="845"/>
        <end position="857"/>
    </location>
</feature>
<proteinExistence type="inferred from homology"/>
<feature type="domain" description="RanBD1" evidence="12">
    <location>
        <begin position="1677"/>
        <end position="1811"/>
    </location>
</feature>
<feature type="repeat" description="TPR" evidence="10">
    <location>
        <begin position="60"/>
        <end position="93"/>
    </location>
</feature>
<feature type="compositionally biased region" description="Polar residues" evidence="11">
    <location>
        <begin position="1462"/>
        <end position="1480"/>
    </location>
</feature>
<keyword evidence="7" id="KW-0862">Zinc</keyword>
<dbReference type="SUPFAM" id="SSF90209">
    <property type="entry name" value="Ran binding protein zinc finger-like"/>
    <property type="match status" value="1"/>
</dbReference>
<dbReference type="InterPro" id="IPR000156">
    <property type="entry name" value="Ran_bind_dom"/>
</dbReference>
<dbReference type="GO" id="GO:0005737">
    <property type="term" value="C:cytoplasm"/>
    <property type="evidence" value="ECO:0007669"/>
    <property type="project" value="TreeGrafter"/>
</dbReference>
<keyword evidence="4" id="KW-0808">Transferase</keyword>
<organism evidence="14 15">
    <name type="scientific">Lasius niger</name>
    <name type="common">Black garden ant</name>
    <dbReference type="NCBI Taxonomy" id="67767"/>
    <lineage>
        <taxon>Eukaryota</taxon>
        <taxon>Metazoa</taxon>
        <taxon>Ecdysozoa</taxon>
        <taxon>Arthropoda</taxon>
        <taxon>Hexapoda</taxon>
        <taxon>Insecta</taxon>
        <taxon>Pterygota</taxon>
        <taxon>Neoptera</taxon>
        <taxon>Endopterygota</taxon>
        <taxon>Hymenoptera</taxon>
        <taxon>Apocrita</taxon>
        <taxon>Aculeata</taxon>
        <taxon>Formicoidea</taxon>
        <taxon>Formicidae</taxon>
        <taxon>Formicinae</taxon>
        <taxon>Lasius</taxon>
        <taxon>Lasius</taxon>
    </lineage>
</organism>
<comment type="similarity">
    <text evidence="2">Belongs to the thiolase-like superfamily. Thiolase family.</text>
</comment>
<feature type="region of interest" description="Disordered" evidence="11">
    <location>
        <begin position="836"/>
        <end position="862"/>
    </location>
</feature>
<gene>
    <name evidence="14" type="ORF">RF55_4457</name>
</gene>
<evidence type="ECO:0000256" key="6">
    <source>
        <dbReference type="ARBA" id="ARBA00022771"/>
    </source>
</evidence>
<dbReference type="FunFam" id="1.25.40.10:FF:000582">
    <property type="entry name" value="E3 SUMO-protein ligase RanBP2"/>
    <property type="match status" value="1"/>
</dbReference>
<feature type="domain" description="RanBP2-type" evidence="13">
    <location>
        <begin position="1546"/>
        <end position="1575"/>
    </location>
</feature>
<dbReference type="PROSITE" id="PS00099">
    <property type="entry name" value="THIOLASE_3"/>
    <property type="match status" value="1"/>
</dbReference>
<dbReference type="InterPro" id="IPR020617">
    <property type="entry name" value="Thiolase_C"/>
</dbReference>
<feature type="domain" description="RanBD1" evidence="12">
    <location>
        <begin position="2160"/>
        <end position="2296"/>
    </location>
</feature>
<dbReference type="SMART" id="SM00547">
    <property type="entry name" value="ZnF_RBZ"/>
    <property type="match status" value="2"/>
</dbReference>